<sequence>MIHNTPKKAFAVPPYYIPLTCLSPSHCTESIVHLFAHHLVSSVREVEGSPVNRHSATNVSVFRDCATFYTSVHLVKHIDRFGIIKRRSEPLQVCGLIDNRCRLRNKG</sequence>
<dbReference type="EMBL" id="VSRR010009634">
    <property type="protein sequence ID" value="MPC50639.1"/>
    <property type="molecule type" value="Genomic_DNA"/>
</dbReference>
<dbReference type="Proteomes" id="UP000324222">
    <property type="component" value="Unassembled WGS sequence"/>
</dbReference>
<name>A0A5B7FZF5_PORTR</name>
<protein>
    <submittedName>
        <fullName evidence="1">Uncharacterized protein</fullName>
    </submittedName>
</protein>
<organism evidence="1 2">
    <name type="scientific">Portunus trituberculatus</name>
    <name type="common">Swimming crab</name>
    <name type="synonym">Neptunus trituberculatus</name>
    <dbReference type="NCBI Taxonomy" id="210409"/>
    <lineage>
        <taxon>Eukaryota</taxon>
        <taxon>Metazoa</taxon>
        <taxon>Ecdysozoa</taxon>
        <taxon>Arthropoda</taxon>
        <taxon>Crustacea</taxon>
        <taxon>Multicrustacea</taxon>
        <taxon>Malacostraca</taxon>
        <taxon>Eumalacostraca</taxon>
        <taxon>Eucarida</taxon>
        <taxon>Decapoda</taxon>
        <taxon>Pleocyemata</taxon>
        <taxon>Brachyura</taxon>
        <taxon>Eubrachyura</taxon>
        <taxon>Portunoidea</taxon>
        <taxon>Portunidae</taxon>
        <taxon>Portuninae</taxon>
        <taxon>Portunus</taxon>
    </lineage>
</organism>
<dbReference type="AlphaFoldDB" id="A0A5B7FZF5"/>
<reference evidence="1 2" key="1">
    <citation type="submission" date="2019-05" db="EMBL/GenBank/DDBJ databases">
        <title>Another draft genome of Portunus trituberculatus and its Hox gene families provides insights of decapod evolution.</title>
        <authorList>
            <person name="Jeong J.-H."/>
            <person name="Song I."/>
            <person name="Kim S."/>
            <person name="Choi T."/>
            <person name="Kim D."/>
            <person name="Ryu S."/>
            <person name="Kim W."/>
        </authorList>
    </citation>
    <scope>NUCLEOTIDE SEQUENCE [LARGE SCALE GENOMIC DNA]</scope>
    <source>
        <tissue evidence="1">Muscle</tissue>
    </source>
</reference>
<proteinExistence type="predicted"/>
<accession>A0A5B7FZF5</accession>
<gene>
    <name evidence="1" type="ORF">E2C01_044468</name>
</gene>
<evidence type="ECO:0000313" key="2">
    <source>
        <dbReference type="Proteomes" id="UP000324222"/>
    </source>
</evidence>
<keyword evidence="2" id="KW-1185">Reference proteome</keyword>
<evidence type="ECO:0000313" key="1">
    <source>
        <dbReference type="EMBL" id="MPC50639.1"/>
    </source>
</evidence>
<comment type="caution">
    <text evidence="1">The sequence shown here is derived from an EMBL/GenBank/DDBJ whole genome shotgun (WGS) entry which is preliminary data.</text>
</comment>